<gene>
    <name evidence="11" type="ORF">A1O3_02048</name>
</gene>
<comment type="caution">
    <text evidence="11">The sequence shown here is derived from an EMBL/GenBank/DDBJ whole genome shotgun (WGS) entry which is preliminary data.</text>
</comment>
<comment type="catalytic activity">
    <reaction evidence="9">
        <text>a hydroperoxide + [thioredoxin]-dithiol = an alcohol + [thioredoxin]-disulfide + H2O</text>
        <dbReference type="Rhea" id="RHEA:62620"/>
        <dbReference type="Rhea" id="RHEA-COMP:10698"/>
        <dbReference type="Rhea" id="RHEA-COMP:10700"/>
        <dbReference type="ChEBI" id="CHEBI:15377"/>
        <dbReference type="ChEBI" id="CHEBI:29950"/>
        <dbReference type="ChEBI" id="CHEBI:30879"/>
        <dbReference type="ChEBI" id="CHEBI:35924"/>
        <dbReference type="ChEBI" id="CHEBI:50058"/>
        <dbReference type="EC" id="1.11.1.24"/>
    </reaction>
</comment>
<dbReference type="InterPro" id="IPR000866">
    <property type="entry name" value="AhpC/TSA"/>
</dbReference>
<dbReference type="GO" id="GO:0005737">
    <property type="term" value="C:cytoplasm"/>
    <property type="evidence" value="ECO:0007669"/>
    <property type="project" value="TreeGrafter"/>
</dbReference>
<accession>W9Z3A9</accession>
<dbReference type="OrthoDB" id="338622at2759"/>
<evidence type="ECO:0000256" key="4">
    <source>
        <dbReference type="ARBA" id="ARBA00023002"/>
    </source>
</evidence>
<dbReference type="PANTHER" id="PTHR42801:SF7">
    <property type="entry name" value="SLL1159 PROTEIN"/>
    <property type="match status" value="1"/>
</dbReference>
<dbReference type="Proteomes" id="UP000019478">
    <property type="component" value="Unassembled WGS sequence"/>
</dbReference>
<evidence type="ECO:0000256" key="1">
    <source>
        <dbReference type="ARBA" id="ARBA00013017"/>
    </source>
</evidence>
<evidence type="ECO:0000313" key="11">
    <source>
        <dbReference type="EMBL" id="EXJ88984.1"/>
    </source>
</evidence>
<evidence type="ECO:0000256" key="9">
    <source>
        <dbReference type="ARBA" id="ARBA00049091"/>
    </source>
</evidence>
<evidence type="ECO:0000313" key="12">
    <source>
        <dbReference type="Proteomes" id="UP000019478"/>
    </source>
</evidence>
<evidence type="ECO:0000256" key="5">
    <source>
        <dbReference type="ARBA" id="ARBA00023157"/>
    </source>
</evidence>
<dbReference type="Gene3D" id="3.40.30.10">
    <property type="entry name" value="Glutaredoxin"/>
    <property type="match status" value="1"/>
</dbReference>
<dbReference type="SUPFAM" id="SSF52833">
    <property type="entry name" value="Thioredoxin-like"/>
    <property type="match status" value="1"/>
</dbReference>
<proteinExistence type="inferred from homology"/>
<feature type="domain" description="Thioredoxin" evidence="10">
    <location>
        <begin position="43"/>
        <end position="214"/>
    </location>
</feature>
<organism evidence="11 12">
    <name type="scientific">Capronia epimyces CBS 606.96</name>
    <dbReference type="NCBI Taxonomy" id="1182542"/>
    <lineage>
        <taxon>Eukaryota</taxon>
        <taxon>Fungi</taxon>
        <taxon>Dikarya</taxon>
        <taxon>Ascomycota</taxon>
        <taxon>Pezizomycotina</taxon>
        <taxon>Eurotiomycetes</taxon>
        <taxon>Chaetothyriomycetidae</taxon>
        <taxon>Chaetothyriales</taxon>
        <taxon>Herpotrichiellaceae</taxon>
        <taxon>Capronia</taxon>
    </lineage>
</organism>
<dbReference type="HOGENOM" id="CLU_042529_5_0_1"/>
<keyword evidence="3" id="KW-0049">Antioxidant</keyword>
<dbReference type="RefSeq" id="XP_007730381.1">
    <property type="nucleotide sequence ID" value="XM_007732191.1"/>
</dbReference>
<dbReference type="InterPro" id="IPR013766">
    <property type="entry name" value="Thioredoxin_domain"/>
</dbReference>
<comment type="similarity">
    <text evidence="8">Belongs to the peroxiredoxin family. BCP/PrxQ subfamily.</text>
</comment>
<keyword evidence="4" id="KW-0560">Oxidoreductase</keyword>
<protein>
    <recommendedName>
        <fullName evidence="1">thioredoxin-dependent peroxiredoxin</fullName>
        <ecNumber evidence="1">1.11.1.24</ecNumber>
    </recommendedName>
    <alternativeName>
        <fullName evidence="7">Thioredoxin peroxidase</fullName>
    </alternativeName>
</protein>
<dbReference type="EMBL" id="AMGY01000002">
    <property type="protein sequence ID" value="EXJ88984.1"/>
    <property type="molecule type" value="Genomic_DNA"/>
</dbReference>
<dbReference type="GO" id="GO:0008379">
    <property type="term" value="F:thioredoxin peroxidase activity"/>
    <property type="evidence" value="ECO:0007669"/>
    <property type="project" value="TreeGrafter"/>
</dbReference>
<name>W9Z3A9_9EURO</name>
<evidence type="ECO:0000256" key="6">
    <source>
        <dbReference type="ARBA" id="ARBA00023284"/>
    </source>
</evidence>
<dbReference type="GO" id="GO:0045454">
    <property type="term" value="P:cell redox homeostasis"/>
    <property type="evidence" value="ECO:0007669"/>
    <property type="project" value="TreeGrafter"/>
</dbReference>
<dbReference type="AlphaFoldDB" id="W9Z3A9"/>
<evidence type="ECO:0000259" key="10">
    <source>
        <dbReference type="PROSITE" id="PS51352"/>
    </source>
</evidence>
<sequence>MSLAAQLNAVQSGFEANAPAHMKAPIIKANQEFQRTYDPSKAIQVGDTLPSFKLSNAVGKEVTLAELLSNGPLLITFYRGEWCPFCNLALAALQKHIEELRAKGVTLIAISPELPSQSLSTSEKNNLKFQVLSDVQNKLAKQLGILFAQPEYLRPVFETFGHDFKARNGDASLEVPLPASFLVGKDGVVRQSFVNPDWTKRLEPSVALEWVDGL</sequence>
<dbReference type="PANTHER" id="PTHR42801">
    <property type="entry name" value="THIOREDOXIN-DEPENDENT PEROXIDE REDUCTASE"/>
    <property type="match status" value="1"/>
</dbReference>
<dbReference type="InterPro" id="IPR050924">
    <property type="entry name" value="Peroxiredoxin_BCP/PrxQ"/>
</dbReference>
<dbReference type="STRING" id="1182542.W9Z3A9"/>
<evidence type="ECO:0000256" key="8">
    <source>
        <dbReference type="ARBA" id="ARBA00038489"/>
    </source>
</evidence>
<keyword evidence="2" id="KW-0575">Peroxidase</keyword>
<evidence type="ECO:0000256" key="2">
    <source>
        <dbReference type="ARBA" id="ARBA00022559"/>
    </source>
</evidence>
<keyword evidence="12" id="KW-1185">Reference proteome</keyword>
<keyword evidence="5" id="KW-1015">Disulfide bond</keyword>
<dbReference type="GO" id="GO:0034599">
    <property type="term" value="P:cellular response to oxidative stress"/>
    <property type="evidence" value="ECO:0007669"/>
    <property type="project" value="TreeGrafter"/>
</dbReference>
<dbReference type="CDD" id="cd02970">
    <property type="entry name" value="PRX_like2"/>
    <property type="match status" value="1"/>
</dbReference>
<dbReference type="GeneID" id="19166181"/>
<dbReference type="eggNOG" id="ENOG502SIVC">
    <property type="taxonomic scope" value="Eukaryota"/>
</dbReference>
<evidence type="ECO:0000256" key="7">
    <source>
        <dbReference type="ARBA" id="ARBA00032824"/>
    </source>
</evidence>
<dbReference type="PROSITE" id="PS51352">
    <property type="entry name" value="THIOREDOXIN_2"/>
    <property type="match status" value="1"/>
</dbReference>
<keyword evidence="6" id="KW-0676">Redox-active center</keyword>
<dbReference type="Pfam" id="PF00578">
    <property type="entry name" value="AhpC-TSA"/>
    <property type="match status" value="1"/>
</dbReference>
<dbReference type="EC" id="1.11.1.24" evidence="1"/>
<reference evidence="11 12" key="1">
    <citation type="submission" date="2013-03" db="EMBL/GenBank/DDBJ databases">
        <title>The Genome Sequence of Capronia epimyces CBS 606.96.</title>
        <authorList>
            <consortium name="The Broad Institute Genomics Platform"/>
            <person name="Cuomo C."/>
            <person name="de Hoog S."/>
            <person name="Gorbushina A."/>
            <person name="Walker B."/>
            <person name="Young S.K."/>
            <person name="Zeng Q."/>
            <person name="Gargeya S."/>
            <person name="Fitzgerald M."/>
            <person name="Haas B."/>
            <person name="Abouelleil A."/>
            <person name="Allen A.W."/>
            <person name="Alvarado L."/>
            <person name="Arachchi H.M."/>
            <person name="Berlin A.M."/>
            <person name="Chapman S.B."/>
            <person name="Gainer-Dewar J."/>
            <person name="Goldberg J."/>
            <person name="Griggs A."/>
            <person name="Gujja S."/>
            <person name="Hansen M."/>
            <person name="Howarth C."/>
            <person name="Imamovic A."/>
            <person name="Ireland A."/>
            <person name="Larimer J."/>
            <person name="McCowan C."/>
            <person name="Murphy C."/>
            <person name="Pearson M."/>
            <person name="Poon T.W."/>
            <person name="Priest M."/>
            <person name="Roberts A."/>
            <person name="Saif S."/>
            <person name="Shea T."/>
            <person name="Sisk P."/>
            <person name="Sykes S."/>
            <person name="Wortman J."/>
            <person name="Nusbaum C."/>
            <person name="Birren B."/>
        </authorList>
    </citation>
    <scope>NUCLEOTIDE SEQUENCE [LARGE SCALE GENOMIC DNA]</scope>
    <source>
        <strain evidence="11 12">CBS 606.96</strain>
    </source>
</reference>
<evidence type="ECO:0000256" key="3">
    <source>
        <dbReference type="ARBA" id="ARBA00022862"/>
    </source>
</evidence>
<dbReference type="InterPro" id="IPR036249">
    <property type="entry name" value="Thioredoxin-like_sf"/>
</dbReference>